<dbReference type="InterPro" id="IPR052155">
    <property type="entry name" value="Biofilm_reg_signaling"/>
</dbReference>
<keyword evidence="1" id="KW-0472">Membrane</keyword>
<feature type="transmembrane region" description="Helical" evidence="1">
    <location>
        <begin position="231"/>
        <end position="251"/>
    </location>
</feature>
<organism evidence="4 5">
    <name type="scientific">Cryobacterium cryoconiti</name>
    <dbReference type="NCBI Taxonomy" id="1259239"/>
    <lineage>
        <taxon>Bacteria</taxon>
        <taxon>Bacillati</taxon>
        <taxon>Actinomycetota</taxon>
        <taxon>Actinomycetes</taxon>
        <taxon>Micrococcales</taxon>
        <taxon>Microbacteriaceae</taxon>
        <taxon>Cryobacterium</taxon>
    </lineage>
</organism>
<dbReference type="InterPro" id="IPR043128">
    <property type="entry name" value="Rev_trsase/Diguanyl_cyclase"/>
</dbReference>
<feature type="transmembrane region" description="Helical" evidence="1">
    <location>
        <begin position="132"/>
        <end position="152"/>
    </location>
</feature>
<dbReference type="OrthoDB" id="23692at2"/>
<feature type="transmembrane region" description="Helical" evidence="1">
    <location>
        <begin position="98"/>
        <end position="120"/>
    </location>
</feature>
<dbReference type="Gene3D" id="3.20.20.450">
    <property type="entry name" value="EAL domain"/>
    <property type="match status" value="1"/>
</dbReference>
<dbReference type="InterPro" id="IPR029787">
    <property type="entry name" value="Nucleotide_cyclase"/>
</dbReference>
<dbReference type="Pfam" id="PF00990">
    <property type="entry name" value="GGDEF"/>
    <property type="match status" value="1"/>
</dbReference>
<evidence type="ECO:0000259" key="2">
    <source>
        <dbReference type="PROSITE" id="PS50883"/>
    </source>
</evidence>
<keyword evidence="5" id="KW-1185">Reference proteome</keyword>
<dbReference type="InterPro" id="IPR001633">
    <property type="entry name" value="EAL_dom"/>
</dbReference>
<dbReference type="SUPFAM" id="SSF55073">
    <property type="entry name" value="Nucleotide cyclase"/>
    <property type="match status" value="1"/>
</dbReference>
<feature type="transmembrane region" description="Helical" evidence="1">
    <location>
        <begin position="41"/>
        <end position="62"/>
    </location>
</feature>
<dbReference type="SMART" id="SM00052">
    <property type="entry name" value="EAL"/>
    <property type="match status" value="1"/>
</dbReference>
<evidence type="ECO:0000313" key="5">
    <source>
        <dbReference type="Proteomes" id="UP000297472"/>
    </source>
</evidence>
<dbReference type="SMART" id="SM00267">
    <property type="entry name" value="GGDEF"/>
    <property type="match status" value="1"/>
</dbReference>
<feature type="transmembrane region" description="Helical" evidence="1">
    <location>
        <begin position="164"/>
        <end position="187"/>
    </location>
</feature>
<feature type="domain" description="EAL" evidence="2">
    <location>
        <begin position="518"/>
        <end position="771"/>
    </location>
</feature>
<dbReference type="Gene3D" id="3.30.70.270">
    <property type="match status" value="1"/>
</dbReference>
<dbReference type="AlphaFoldDB" id="A0A4Y8JWX8"/>
<sequence length="784" mass="83307">MRLRPGIFHVAPHLCRSARRVVDRPAERGGRAMTGGTRERFRIGALTLMLVLVVAYAVGLALKGDGFSPLVDGWLAMLSVWAPVLVGITALRRAARGNIVVALATSALASTALADSYYLVLTDADGNAPFSSLADIGYLLFYVLLLAALGVLVHRQLRGSAWSVFLDSAVGSLGAAAVLAVVLSPVFDSVAANPLSLGSVIAAAYPLLDLLLVAAIAGIVASHGRDGGHRWLLLIAGLVVIAGADTVFALQGDTYRVGTSLDASWNVGMALIALWVDGSARPRPVPDRTGMSRAVSALAVPMVATVAGLGVLVLASQMAVSNFAVALAGATMAVAVVPLVGRQRVLNRLARTDDLTGLRNRRAFNADVPARLADGEGRKGALLLLDLDRFKEVNDSLGHDVGDRLLIQVANRLNRQLRSGDLLARLGGDEFAILLTDAARHDAVTVAVKLRAALAEPFLLAGITLQTSASIGIALYPDQGSDFTALLRKADMAMYKAKVSRGGHHVFDSDDDSHGEIRLRTLEELRLALTEGQLVLHYQPKVDLGTGVVCDVEALVRWNHPTRGLLLPDQFISIVEEAGLMHSLTQVVLNQALDQAAVWQAQGHPLTIAVNLSASSLVDIELPDRIGAMIAARGLAPSTLALEITEEFLLNDRDRARGILTRLREQGIRISVDDFGTGYSSLAYLRDLPIDELKLDQSFVFPMAENERAATLVSSAIALAHSLGLRMVAEGVETGAAYDQLVGYGCDFAQGFHLSEPVSAATLDSWLAERRRTHAALVVEPAEV</sequence>
<dbReference type="EMBL" id="SOHA01000042">
    <property type="protein sequence ID" value="TFD26356.1"/>
    <property type="molecule type" value="Genomic_DNA"/>
</dbReference>
<dbReference type="FunFam" id="3.30.70.270:FF:000001">
    <property type="entry name" value="Diguanylate cyclase domain protein"/>
    <property type="match status" value="1"/>
</dbReference>
<gene>
    <name evidence="4" type="ORF">E3T49_15565</name>
</gene>
<dbReference type="NCBIfam" id="TIGR00254">
    <property type="entry name" value="GGDEF"/>
    <property type="match status" value="1"/>
</dbReference>
<feature type="domain" description="GGDEF" evidence="3">
    <location>
        <begin position="378"/>
        <end position="511"/>
    </location>
</feature>
<feature type="transmembrane region" description="Helical" evidence="1">
    <location>
        <begin position="294"/>
        <end position="315"/>
    </location>
</feature>
<dbReference type="InterPro" id="IPR035919">
    <property type="entry name" value="EAL_sf"/>
</dbReference>
<feature type="transmembrane region" description="Helical" evidence="1">
    <location>
        <begin position="74"/>
        <end position="91"/>
    </location>
</feature>
<feature type="transmembrane region" description="Helical" evidence="1">
    <location>
        <begin position="199"/>
        <end position="219"/>
    </location>
</feature>
<reference evidence="4 5" key="1">
    <citation type="submission" date="2019-03" db="EMBL/GenBank/DDBJ databases">
        <title>Genomics of glacier-inhabiting Cryobacterium strains.</title>
        <authorList>
            <person name="Liu Q."/>
            <person name="Xin Y.-H."/>
        </authorList>
    </citation>
    <scope>NUCLEOTIDE SEQUENCE [LARGE SCALE GENOMIC DNA]</scope>
    <source>
        <strain evidence="4 5">TMT1-51</strain>
    </source>
</reference>
<dbReference type="CDD" id="cd01948">
    <property type="entry name" value="EAL"/>
    <property type="match status" value="1"/>
</dbReference>
<protein>
    <submittedName>
        <fullName evidence="4">EAL domain-containing protein</fullName>
    </submittedName>
</protein>
<dbReference type="PROSITE" id="PS50887">
    <property type="entry name" value="GGDEF"/>
    <property type="match status" value="1"/>
</dbReference>
<dbReference type="PANTHER" id="PTHR44757">
    <property type="entry name" value="DIGUANYLATE CYCLASE DGCP"/>
    <property type="match status" value="1"/>
</dbReference>
<evidence type="ECO:0000259" key="3">
    <source>
        <dbReference type="PROSITE" id="PS50887"/>
    </source>
</evidence>
<accession>A0A4Y8JWX8</accession>
<proteinExistence type="predicted"/>
<name>A0A4Y8JWX8_9MICO</name>
<evidence type="ECO:0000313" key="4">
    <source>
        <dbReference type="EMBL" id="TFD26356.1"/>
    </source>
</evidence>
<dbReference type="CDD" id="cd01949">
    <property type="entry name" value="GGDEF"/>
    <property type="match status" value="1"/>
</dbReference>
<dbReference type="PROSITE" id="PS50883">
    <property type="entry name" value="EAL"/>
    <property type="match status" value="1"/>
</dbReference>
<keyword evidence="1" id="KW-1133">Transmembrane helix</keyword>
<feature type="transmembrane region" description="Helical" evidence="1">
    <location>
        <begin position="321"/>
        <end position="341"/>
    </location>
</feature>
<dbReference type="SUPFAM" id="SSF141868">
    <property type="entry name" value="EAL domain-like"/>
    <property type="match status" value="1"/>
</dbReference>
<comment type="caution">
    <text evidence="4">The sequence shown here is derived from an EMBL/GenBank/DDBJ whole genome shotgun (WGS) entry which is preliminary data.</text>
</comment>
<evidence type="ECO:0000256" key="1">
    <source>
        <dbReference type="SAM" id="Phobius"/>
    </source>
</evidence>
<keyword evidence="1" id="KW-0812">Transmembrane</keyword>
<dbReference type="Proteomes" id="UP000297472">
    <property type="component" value="Unassembled WGS sequence"/>
</dbReference>
<dbReference type="PANTHER" id="PTHR44757:SF2">
    <property type="entry name" value="BIOFILM ARCHITECTURE MAINTENANCE PROTEIN MBAA"/>
    <property type="match status" value="1"/>
</dbReference>
<dbReference type="InterPro" id="IPR000160">
    <property type="entry name" value="GGDEF_dom"/>
</dbReference>
<dbReference type="Pfam" id="PF00563">
    <property type="entry name" value="EAL"/>
    <property type="match status" value="1"/>
</dbReference>